<evidence type="ECO:0000313" key="1">
    <source>
        <dbReference type="EMBL" id="PRR75550.1"/>
    </source>
</evidence>
<name>A0A2T0AXL1_9FIRM</name>
<protein>
    <submittedName>
        <fullName evidence="1">Uncharacterized protein</fullName>
    </submittedName>
</protein>
<evidence type="ECO:0000313" key="2">
    <source>
        <dbReference type="Proteomes" id="UP000238415"/>
    </source>
</evidence>
<reference evidence="1 2" key="1">
    <citation type="submission" date="2018-03" db="EMBL/GenBank/DDBJ databases">
        <title>Genome sequence of Moorella humiferrea DSM 23265.</title>
        <authorList>
            <person name="Poehlein A."/>
            <person name="Daniel R."/>
        </authorList>
    </citation>
    <scope>NUCLEOTIDE SEQUENCE [LARGE SCALE GENOMIC DNA]</scope>
    <source>
        <strain evidence="1 2">DSM 23265</strain>
    </source>
</reference>
<dbReference type="OrthoDB" id="1726984at2"/>
<sequence>MALFCQQIILDRAVAPEVIAAITAAVAAYMQTETGWQITAIRPLKENNKRWVLAGRQELMGKATVFERRRRAG</sequence>
<dbReference type="AlphaFoldDB" id="A0A2T0AXL1"/>
<dbReference type="EMBL" id="PVXM01000004">
    <property type="protein sequence ID" value="PRR75550.1"/>
    <property type="molecule type" value="Genomic_DNA"/>
</dbReference>
<organism evidence="1 2">
    <name type="scientific">Neomoorella humiferrea</name>
    <dbReference type="NCBI Taxonomy" id="676965"/>
    <lineage>
        <taxon>Bacteria</taxon>
        <taxon>Bacillati</taxon>
        <taxon>Bacillota</taxon>
        <taxon>Clostridia</taxon>
        <taxon>Neomoorellales</taxon>
        <taxon>Neomoorellaceae</taxon>
        <taxon>Neomoorella</taxon>
    </lineage>
</organism>
<accession>A0A2T0AXL1</accession>
<gene>
    <name evidence="1" type="ORF">MOHU_03170</name>
</gene>
<comment type="caution">
    <text evidence="1">The sequence shown here is derived from an EMBL/GenBank/DDBJ whole genome shotgun (WGS) entry which is preliminary data.</text>
</comment>
<proteinExistence type="predicted"/>
<keyword evidence="2" id="KW-1185">Reference proteome</keyword>
<dbReference type="RefSeq" id="WP_106004363.1">
    <property type="nucleotide sequence ID" value="NZ_CP136418.1"/>
</dbReference>
<dbReference type="Proteomes" id="UP000238415">
    <property type="component" value="Unassembled WGS sequence"/>
</dbReference>